<dbReference type="InterPro" id="IPR019942">
    <property type="entry name" value="DapL/ALD1"/>
</dbReference>
<dbReference type="HAMAP" id="MF_01642">
    <property type="entry name" value="DapL_aminotrans_1"/>
    <property type="match status" value="1"/>
</dbReference>
<feature type="binding site" evidence="5">
    <location>
        <position position="73"/>
    </location>
    <ligand>
        <name>pyridoxal 5'-phosphate</name>
        <dbReference type="ChEBI" id="CHEBI:597326"/>
    </ligand>
</feature>
<dbReference type="STRING" id="49547.MBCUR_09240"/>
<dbReference type="Proteomes" id="UP000077245">
    <property type="component" value="Unassembled WGS sequence"/>
</dbReference>
<comment type="function">
    <text evidence="5">Involved in the synthesis of meso-diaminopimelate (m-DAP or DL-DAP), required for both lysine and peptidoglycan biosynthesis. Catalyzes the direct conversion of tetrahydrodipicolinate to LL-diaminopimelate.</text>
</comment>
<comment type="caution">
    <text evidence="8">The sequence shown here is derived from an EMBL/GenBank/DDBJ whole genome shotgun (WGS) entry which is preliminary data.</text>
</comment>
<comment type="catalytic activity">
    <reaction evidence="5">
        <text>(2S,6S)-2,6-diaminopimelate + 2-oxoglutarate = (S)-2,3,4,5-tetrahydrodipicolinate + L-glutamate + H2O + H(+)</text>
        <dbReference type="Rhea" id="RHEA:23988"/>
        <dbReference type="ChEBI" id="CHEBI:15377"/>
        <dbReference type="ChEBI" id="CHEBI:15378"/>
        <dbReference type="ChEBI" id="CHEBI:16810"/>
        <dbReference type="ChEBI" id="CHEBI:16845"/>
        <dbReference type="ChEBI" id="CHEBI:29985"/>
        <dbReference type="ChEBI" id="CHEBI:57609"/>
        <dbReference type="EC" id="2.6.1.83"/>
    </reaction>
</comment>
<comment type="pathway">
    <text evidence="5">Amino-acid biosynthesis; L-lysine biosynthesis via DAP pathway; LL-2,6-diaminopimelate from (S)-tetrahydrodipicolinate (aminotransferase route): step 1/1.</text>
</comment>
<dbReference type="Gene3D" id="3.90.1150.10">
    <property type="entry name" value="Aspartate Aminotransferase, domain 1"/>
    <property type="match status" value="1"/>
</dbReference>
<dbReference type="EC" id="2.6.1.83" evidence="5 6"/>
<evidence type="ECO:0000256" key="4">
    <source>
        <dbReference type="ARBA" id="ARBA00022898"/>
    </source>
</evidence>
<organism evidence="8 9">
    <name type="scientific">Methanobrevibacter curvatus</name>
    <dbReference type="NCBI Taxonomy" id="49547"/>
    <lineage>
        <taxon>Archaea</taxon>
        <taxon>Methanobacteriati</taxon>
        <taxon>Methanobacteriota</taxon>
        <taxon>Methanomada group</taxon>
        <taxon>Methanobacteria</taxon>
        <taxon>Methanobacteriales</taxon>
        <taxon>Methanobacteriaceae</taxon>
        <taxon>Methanobrevibacter</taxon>
    </lineage>
</organism>
<feature type="domain" description="Aminotransferase class I/classII large" evidence="7">
    <location>
        <begin position="36"/>
        <end position="406"/>
    </location>
</feature>
<evidence type="ECO:0000256" key="2">
    <source>
        <dbReference type="ARBA" id="ARBA00022576"/>
    </source>
</evidence>
<dbReference type="Pfam" id="PF00155">
    <property type="entry name" value="Aminotran_1_2"/>
    <property type="match status" value="1"/>
</dbReference>
<feature type="binding site" evidence="5">
    <location>
        <position position="16"/>
    </location>
    <ligand>
        <name>substrate</name>
    </ligand>
</feature>
<sequence>MSVTINENYLLLQDSYLFVEIARRVEKFQEENPEKEIIRMGIGDVTKPLVPAVVNAFKEAVDEMSKSKSFMGYGPEQGYSFLAEAIIKNDFEPLGIKLGLDEVFISDGAKCDSGNIQEIFSFDNVVAVTDPVYPVYVDTNVMAGRTEGLNEDGTYKGLVYLPATEENNFIPELPKSDVDLLYLCFPNNPTGTTLTHDELAKFVSYAKKNNVIILFDAAYEAFIREDNVPHSIYEIEGAKEVAIEFRSFSKTAGFTGTRCAYTIVPKELKAFDSKGGKQDVNPLWNRRQTTKFNGVSYPVQRAAEAIYSDEGKKQIKENIDYYMKNAKIIRENLSNIGLNVYGGINSPYIWVKTPNNMKSWDFFDLLLNEANVVGTPGAGFGLTGEGYLRLTAFNTTENTKEAMKRIANLSFV</sequence>
<keyword evidence="4 5" id="KW-0663">Pyridoxal phosphate</keyword>
<feature type="binding site" evidence="5">
    <location>
        <position position="188"/>
    </location>
    <ligand>
        <name>substrate</name>
    </ligand>
</feature>
<dbReference type="InterPro" id="IPR004839">
    <property type="entry name" value="Aminotransferase_I/II_large"/>
</dbReference>
<dbReference type="InterPro" id="IPR015422">
    <property type="entry name" value="PyrdxlP-dep_Trfase_small"/>
</dbReference>
<dbReference type="NCBIfam" id="TIGR03542">
    <property type="entry name" value="DAPAT_plant"/>
    <property type="match status" value="1"/>
</dbReference>
<feature type="modified residue" description="N6-(pyridoxal phosphate)lysine" evidence="5">
    <location>
        <position position="250"/>
    </location>
</feature>
<evidence type="ECO:0000256" key="3">
    <source>
        <dbReference type="ARBA" id="ARBA00022679"/>
    </source>
</evidence>
<feature type="binding site" evidence="5">
    <location>
        <position position="43"/>
    </location>
    <ligand>
        <name>substrate</name>
    </ligand>
</feature>
<dbReference type="CDD" id="cd00609">
    <property type="entry name" value="AAT_like"/>
    <property type="match status" value="1"/>
</dbReference>
<dbReference type="GO" id="GO:0030170">
    <property type="term" value="F:pyridoxal phosphate binding"/>
    <property type="evidence" value="ECO:0007669"/>
    <property type="project" value="UniProtKB-UniRule"/>
</dbReference>
<dbReference type="AlphaFoldDB" id="A0A166CAN5"/>
<feature type="binding site" evidence="5">
    <location>
        <position position="293"/>
    </location>
    <ligand>
        <name>substrate</name>
    </ligand>
</feature>
<feature type="binding site" evidence="5">
    <location>
        <position position="258"/>
    </location>
    <ligand>
        <name>pyridoxal 5'-phosphate</name>
        <dbReference type="ChEBI" id="CHEBI:597326"/>
    </ligand>
</feature>
<accession>A0A166CAN5</accession>
<feature type="binding site" evidence="5">
    <location>
        <position position="188"/>
    </location>
    <ligand>
        <name>pyridoxal 5'-phosphate</name>
        <dbReference type="ChEBI" id="CHEBI:597326"/>
    </ligand>
</feature>
<feature type="binding site" evidence="5">
    <location>
        <begin position="247"/>
        <end position="249"/>
    </location>
    <ligand>
        <name>pyridoxal 5'-phosphate</name>
        <dbReference type="ChEBI" id="CHEBI:597326"/>
    </ligand>
</feature>
<feature type="binding site" evidence="5">
    <location>
        <position position="110"/>
    </location>
    <ligand>
        <name>substrate</name>
    </ligand>
</feature>
<reference evidence="8 9" key="1">
    <citation type="submission" date="2016-04" db="EMBL/GenBank/DDBJ databases">
        <title>Genome sequence of Methanobrevibacter curvatus DSM 11111.</title>
        <authorList>
            <person name="Poehlein A."/>
            <person name="Seedorf H."/>
            <person name="Daniel R."/>
        </authorList>
    </citation>
    <scope>NUCLEOTIDE SEQUENCE [LARGE SCALE GENOMIC DNA]</scope>
    <source>
        <strain evidence="8 9">DSM 11111</strain>
    </source>
</reference>
<evidence type="ECO:0000313" key="9">
    <source>
        <dbReference type="Proteomes" id="UP000077245"/>
    </source>
</evidence>
<evidence type="ECO:0000256" key="6">
    <source>
        <dbReference type="NCBIfam" id="TIGR03542"/>
    </source>
</evidence>
<feature type="binding site" evidence="5">
    <location>
        <position position="133"/>
    </location>
    <ligand>
        <name>substrate</name>
    </ligand>
</feature>
<feature type="binding site" evidence="5">
    <location>
        <position position="389"/>
    </location>
    <ligand>
        <name>substrate</name>
    </ligand>
</feature>
<keyword evidence="2 5" id="KW-0032">Aminotransferase</keyword>
<dbReference type="FunFam" id="3.40.640.10:FF:000099">
    <property type="entry name" value="LL-diaminopimelate aminotransferase, chloroplastic"/>
    <property type="match status" value="1"/>
</dbReference>
<dbReference type="InterPro" id="IPR015424">
    <property type="entry name" value="PyrdxlP-dep_Trfase"/>
</dbReference>
<dbReference type="PANTHER" id="PTHR43144">
    <property type="entry name" value="AMINOTRANSFERASE"/>
    <property type="match status" value="1"/>
</dbReference>
<evidence type="ECO:0000313" key="8">
    <source>
        <dbReference type="EMBL" id="KZX12727.1"/>
    </source>
</evidence>
<dbReference type="Gene3D" id="3.40.640.10">
    <property type="entry name" value="Type I PLP-dependent aspartate aminotransferase-like (Major domain)"/>
    <property type="match status" value="1"/>
</dbReference>
<keyword evidence="3 5" id="KW-0808">Transferase</keyword>
<protein>
    <recommendedName>
        <fullName evidence="5 6">LL-diaminopimelate aminotransferase</fullName>
        <shortName evidence="5">DAP-AT</shortName>
        <shortName evidence="5">DAP-aminotransferase</shortName>
        <shortName evidence="5">LL-DAP-aminotransferase</shortName>
        <ecNumber evidence="5 6">2.6.1.83</ecNumber>
    </recommendedName>
</protein>
<dbReference type="RefSeq" id="WP_067090815.1">
    <property type="nucleotide sequence ID" value="NZ_LWMV01000162.1"/>
</dbReference>
<dbReference type="InterPro" id="IPR015421">
    <property type="entry name" value="PyrdxlP-dep_Trfase_major"/>
</dbReference>
<dbReference type="GO" id="GO:0033362">
    <property type="term" value="P:lysine biosynthetic process via diaminopimelate, diaminopimelate-aminotransferase pathway"/>
    <property type="evidence" value="ECO:0007669"/>
    <property type="project" value="UniProtKB-UniRule"/>
</dbReference>
<comment type="similarity">
    <text evidence="5">Belongs to the class-I pyridoxal-phosphate-dependent aminotransferase family. LL-diaminopimelate aminotransferase subfamily.</text>
</comment>
<feature type="binding site" evidence="5">
    <location>
        <begin position="109"/>
        <end position="110"/>
    </location>
    <ligand>
        <name>pyridoxal 5'-phosphate</name>
        <dbReference type="ChEBI" id="CHEBI:597326"/>
    </ligand>
</feature>
<evidence type="ECO:0000256" key="5">
    <source>
        <dbReference type="HAMAP-Rule" id="MF_01642"/>
    </source>
</evidence>
<feature type="binding site" evidence="5">
    <location>
        <position position="219"/>
    </location>
    <ligand>
        <name>pyridoxal 5'-phosphate</name>
        <dbReference type="ChEBI" id="CHEBI:597326"/>
    </ligand>
</feature>
<evidence type="ECO:0000256" key="1">
    <source>
        <dbReference type="ARBA" id="ARBA00001933"/>
    </source>
</evidence>
<dbReference type="UniPathway" id="UPA00034">
    <property type="reaction ID" value="UER00466"/>
</dbReference>
<feature type="binding site" evidence="5">
    <location>
        <position position="293"/>
    </location>
    <ligand>
        <name>pyridoxal 5'-phosphate</name>
        <dbReference type="ChEBI" id="CHEBI:597326"/>
    </ligand>
</feature>
<comment type="subunit">
    <text evidence="5">Homodimer.</text>
</comment>
<feature type="binding site" evidence="5">
    <location>
        <position position="133"/>
    </location>
    <ligand>
        <name>pyridoxal 5'-phosphate</name>
        <dbReference type="ChEBI" id="CHEBI:597326"/>
    </ligand>
</feature>
<proteinExistence type="inferred from homology"/>
<gene>
    <name evidence="5 8" type="primary">dapL</name>
    <name evidence="8" type="ORF">MBCUR_09240</name>
</gene>
<evidence type="ECO:0000259" key="7">
    <source>
        <dbReference type="Pfam" id="PF00155"/>
    </source>
</evidence>
<keyword evidence="9" id="KW-1185">Reference proteome</keyword>
<comment type="cofactor">
    <cofactor evidence="1 5">
        <name>pyridoxal 5'-phosphate</name>
        <dbReference type="ChEBI" id="CHEBI:597326"/>
    </cofactor>
</comment>
<dbReference type="SUPFAM" id="SSF53383">
    <property type="entry name" value="PLP-dependent transferases"/>
    <property type="match status" value="1"/>
</dbReference>
<dbReference type="GO" id="GO:0010285">
    <property type="term" value="F:L,L-diaminopimelate aminotransferase activity"/>
    <property type="evidence" value="ECO:0007669"/>
    <property type="project" value="UniProtKB-UniRule"/>
</dbReference>
<name>A0A166CAN5_9EURY</name>
<dbReference type="EMBL" id="LWMV01000162">
    <property type="protein sequence ID" value="KZX12727.1"/>
    <property type="molecule type" value="Genomic_DNA"/>
</dbReference>
<dbReference type="OrthoDB" id="372018at2157"/>
<dbReference type="PATRIC" id="fig|49547.3.peg.993"/>